<feature type="transmembrane region" description="Helical" evidence="1">
    <location>
        <begin position="208"/>
        <end position="228"/>
    </location>
</feature>
<keyword evidence="1" id="KW-0812">Transmembrane</keyword>
<reference evidence="3" key="1">
    <citation type="journal article" date="2016" name="Insect Biochem. Mol. Biol.">
        <title>Multifaceted biological insights from a draft genome sequence of the tobacco hornworm moth, Manduca sexta.</title>
        <authorList>
            <person name="Kanost M.R."/>
            <person name="Arrese E.L."/>
            <person name="Cao X."/>
            <person name="Chen Y.R."/>
            <person name="Chellapilla S."/>
            <person name="Goldsmith M.R."/>
            <person name="Grosse-Wilde E."/>
            <person name="Heckel D.G."/>
            <person name="Herndon N."/>
            <person name="Jiang H."/>
            <person name="Papanicolaou A."/>
            <person name="Qu J."/>
            <person name="Soulages J.L."/>
            <person name="Vogel H."/>
            <person name="Walters J."/>
            <person name="Waterhouse R.M."/>
            <person name="Ahn S.J."/>
            <person name="Almeida F.C."/>
            <person name="An C."/>
            <person name="Aqrawi P."/>
            <person name="Bretschneider A."/>
            <person name="Bryant W.B."/>
            <person name="Bucks S."/>
            <person name="Chao H."/>
            <person name="Chevignon G."/>
            <person name="Christen J.M."/>
            <person name="Clarke D.F."/>
            <person name="Dittmer N.T."/>
            <person name="Ferguson L.C.F."/>
            <person name="Garavelou S."/>
            <person name="Gordon K.H.J."/>
            <person name="Gunaratna R.T."/>
            <person name="Han Y."/>
            <person name="Hauser F."/>
            <person name="He Y."/>
            <person name="Heidel-Fischer H."/>
            <person name="Hirsh A."/>
            <person name="Hu Y."/>
            <person name="Jiang H."/>
            <person name="Kalra D."/>
            <person name="Klinner C."/>
            <person name="Konig C."/>
            <person name="Kovar C."/>
            <person name="Kroll A.R."/>
            <person name="Kuwar S.S."/>
            <person name="Lee S.L."/>
            <person name="Lehman R."/>
            <person name="Li K."/>
            <person name="Li Z."/>
            <person name="Liang H."/>
            <person name="Lovelace S."/>
            <person name="Lu Z."/>
            <person name="Mansfield J.H."/>
            <person name="McCulloch K.J."/>
            <person name="Mathew T."/>
            <person name="Morton B."/>
            <person name="Muzny D.M."/>
            <person name="Neunemann D."/>
            <person name="Ongeri F."/>
            <person name="Pauchet Y."/>
            <person name="Pu L.L."/>
            <person name="Pyrousis I."/>
            <person name="Rao X.J."/>
            <person name="Redding A."/>
            <person name="Roesel C."/>
            <person name="Sanchez-Gracia A."/>
            <person name="Schaack S."/>
            <person name="Shukla A."/>
            <person name="Tetreau G."/>
            <person name="Wang Y."/>
            <person name="Xiong G.H."/>
            <person name="Traut W."/>
            <person name="Walsh T.K."/>
            <person name="Worley K.C."/>
            <person name="Wu D."/>
            <person name="Wu W."/>
            <person name="Wu Y.Q."/>
            <person name="Zhang X."/>
            <person name="Zou Z."/>
            <person name="Zucker H."/>
            <person name="Briscoe A.D."/>
            <person name="Burmester T."/>
            <person name="Clem R.J."/>
            <person name="Feyereisen R."/>
            <person name="Grimmelikhuijzen C.J.P."/>
            <person name="Hamodrakas S.J."/>
            <person name="Hansson B.S."/>
            <person name="Huguet E."/>
            <person name="Jermiin L.S."/>
            <person name="Lan Q."/>
            <person name="Lehman H.K."/>
            <person name="Lorenzen M."/>
            <person name="Merzendorfer H."/>
            <person name="Michalopoulos I."/>
            <person name="Morton D.B."/>
            <person name="Muthukrishnan S."/>
            <person name="Oakeshott J.G."/>
            <person name="Palmer W."/>
            <person name="Park Y."/>
            <person name="Passarelli A.L."/>
            <person name="Rozas J."/>
            <person name="Schwartz L.M."/>
            <person name="Smith W."/>
            <person name="Southgate A."/>
            <person name="Vilcinskas A."/>
            <person name="Vogt R."/>
            <person name="Wang P."/>
            <person name="Werren J."/>
            <person name="Yu X.Q."/>
            <person name="Zhou J.J."/>
            <person name="Brown S.J."/>
            <person name="Scherer S.E."/>
            <person name="Richards S."/>
            <person name="Blissard G.W."/>
        </authorList>
    </citation>
    <scope>NUCLEOTIDE SEQUENCE</scope>
</reference>
<name>A0A921ZF79_MANSE</name>
<evidence type="ECO:0000256" key="2">
    <source>
        <dbReference type="SAM" id="SignalP"/>
    </source>
</evidence>
<feature type="transmembrane region" description="Helical" evidence="1">
    <location>
        <begin position="496"/>
        <end position="520"/>
    </location>
</feature>
<feature type="signal peptide" evidence="2">
    <location>
        <begin position="1"/>
        <end position="17"/>
    </location>
</feature>
<dbReference type="InterPro" id="IPR052728">
    <property type="entry name" value="O2_lipid_transport_reg"/>
</dbReference>
<feature type="transmembrane region" description="Helical" evidence="1">
    <location>
        <begin position="438"/>
        <end position="455"/>
    </location>
</feature>
<evidence type="ECO:0000256" key="1">
    <source>
        <dbReference type="SAM" id="Phobius"/>
    </source>
</evidence>
<dbReference type="PANTHER" id="PTHR11161:SF22">
    <property type="entry name" value="ACYLTRANSFERASE 3 DOMAIN-CONTAINING PROTEIN-RELATED"/>
    <property type="match status" value="1"/>
</dbReference>
<feature type="transmembrane region" description="Helical" evidence="1">
    <location>
        <begin position="384"/>
        <end position="403"/>
    </location>
</feature>
<protein>
    <recommendedName>
        <fullName evidence="5">Acyltransferase 3 domain-containing protein</fullName>
    </recommendedName>
</protein>
<keyword evidence="2" id="KW-0732">Signal</keyword>
<dbReference type="AlphaFoldDB" id="A0A921ZF79"/>
<evidence type="ECO:0008006" key="5">
    <source>
        <dbReference type="Google" id="ProtNLM"/>
    </source>
</evidence>
<feature type="transmembrane region" description="Helical" evidence="1">
    <location>
        <begin position="142"/>
        <end position="164"/>
    </location>
</feature>
<evidence type="ECO:0000313" key="4">
    <source>
        <dbReference type="Proteomes" id="UP000791440"/>
    </source>
</evidence>
<dbReference type="PANTHER" id="PTHR11161">
    <property type="entry name" value="O-ACYLTRANSFERASE"/>
    <property type="match status" value="1"/>
</dbReference>
<feature type="transmembrane region" description="Helical" evidence="1">
    <location>
        <begin position="248"/>
        <end position="269"/>
    </location>
</feature>
<gene>
    <name evidence="3" type="ORF">O3G_MSEX009492</name>
</gene>
<keyword evidence="1" id="KW-0472">Membrane</keyword>
<evidence type="ECO:0000313" key="3">
    <source>
        <dbReference type="EMBL" id="KAG6455949.1"/>
    </source>
</evidence>
<feature type="chain" id="PRO_5038001523" description="Acyltransferase 3 domain-containing protein" evidence="2">
    <location>
        <begin position="18"/>
        <end position="627"/>
    </location>
</feature>
<reference evidence="3" key="2">
    <citation type="submission" date="2020-12" db="EMBL/GenBank/DDBJ databases">
        <authorList>
            <person name="Kanost M."/>
        </authorList>
    </citation>
    <scope>NUCLEOTIDE SEQUENCE</scope>
</reference>
<keyword evidence="1" id="KW-1133">Transmembrane helix</keyword>
<keyword evidence="4" id="KW-1185">Reference proteome</keyword>
<organism evidence="3 4">
    <name type="scientific">Manduca sexta</name>
    <name type="common">Tobacco hawkmoth</name>
    <name type="synonym">Tobacco hornworm</name>
    <dbReference type="NCBI Taxonomy" id="7130"/>
    <lineage>
        <taxon>Eukaryota</taxon>
        <taxon>Metazoa</taxon>
        <taxon>Ecdysozoa</taxon>
        <taxon>Arthropoda</taxon>
        <taxon>Hexapoda</taxon>
        <taxon>Insecta</taxon>
        <taxon>Pterygota</taxon>
        <taxon>Neoptera</taxon>
        <taxon>Endopterygota</taxon>
        <taxon>Lepidoptera</taxon>
        <taxon>Glossata</taxon>
        <taxon>Ditrysia</taxon>
        <taxon>Bombycoidea</taxon>
        <taxon>Sphingidae</taxon>
        <taxon>Sphinginae</taxon>
        <taxon>Sphingini</taxon>
        <taxon>Manduca</taxon>
    </lineage>
</organism>
<proteinExistence type="predicted"/>
<feature type="transmembrane region" description="Helical" evidence="1">
    <location>
        <begin position="467"/>
        <end position="490"/>
    </location>
</feature>
<dbReference type="Proteomes" id="UP000791440">
    <property type="component" value="Unassembled WGS sequence"/>
</dbReference>
<dbReference type="EMBL" id="JH668502">
    <property type="protein sequence ID" value="KAG6455949.1"/>
    <property type="molecule type" value="Genomic_DNA"/>
</dbReference>
<sequence length="627" mass="71706">MFTILITMFLFWRGCSGVIYNLNDTEYEMMPPLFKLDEYAPCISDPGGLYCVVDIDLFSRHNSSLMRMIQGYSEYRMKHYNHSQIHRGICVTRTCRHNTTDITRTVQECANESLWKNYKIEGRVNIQYCKGGERPALDKSDLAVALVYLVLIILNITGSVYDVVACKDGGKGNPYLLAFSLKRNWARLVAAGGKGDDSRFERLKLFQGIRSITMVLVIFSHTVLIMAYSYVDNPQFIERSYEDPLKQLLYNGSLVTHSFFGMSAFLLAYNFQIYNEKHKNSWVHFPKGILLRWLRLTPTYALMLATIATLMRHVGDGPLWEHVVTSEADACRSYWWAHLLFINNYVYDDAFCLPQTWYLAADTQMFCVGLLVCVMARGPKARKVALSVLFCLSLIIPALQTYYQDLNAVVIQSPESYRNLYAHDHTFRLLYSRGHTNLSTYTIGLAGGYLIYSWQKEGRNFDKIKKYPWVIWLLFPLGVGIILSGGLFYIDGISLHPAWIVLYAALYKPLFQLCIIWLIWGCIFKIESIYRGILEWRGFTWTGRVSYSAFFTHTLFQRGLIGIQTVPSHITEYGVMCFLCASLFLSFVTGAALWLCVEAPAAALVRATLTPKVSKSLEAGENRNSKM</sequence>
<comment type="caution">
    <text evidence="3">The sequence shown here is derived from an EMBL/GenBank/DDBJ whole genome shotgun (WGS) entry which is preliminary data.</text>
</comment>
<accession>A0A921ZF79</accession>
<feature type="transmembrane region" description="Helical" evidence="1">
    <location>
        <begin position="573"/>
        <end position="597"/>
    </location>
</feature>